<protein>
    <recommendedName>
        <fullName evidence="3">protein O-GlcNAc transferase</fullName>
        <ecNumber evidence="3">2.4.1.255</ecNumber>
    </recommendedName>
</protein>
<dbReference type="Gene3D" id="1.25.40.10">
    <property type="entry name" value="Tetratricopeptide repeat domain"/>
    <property type="match status" value="1"/>
</dbReference>
<dbReference type="Proteomes" id="UP001245370">
    <property type="component" value="Unassembled WGS sequence"/>
</dbReference>
<comment type="similarity">
    <text evidence="2">Belongs to the glycosyltransferase 41 family. O-GlcNAc transferase subfamily.</text>
</comment>
<evidence type="ECO:0000313" key="11">
    <source>
        <dbReference type="EMBL" id="MDR6336609.1"/>
    </source>
</evidence>
<evidence type="ECO:0000256" key="2">
    <source>
        <dbReference type="ARBA" id="ARBA00005386"/>
    </source>
</evidence>
<dbReference type="Pfam" id="PF13844">
    <property type="entry name" value="Glyco_transf_41"/>
    <property type="match status" value="2"/>
</dbReference>
<dbReference type="SUPFAM" id="SSF53756">
    <property type="entry name" value="UDP-Glycosyltransferase/glycogen phosphorylase"/>
    <property type="match status" value="1"/>
</dbReference>
<reference evidence="11 13" key="2">
    <citation type="submission" date="2023-07" db="EMBL/GenBank/DDBJ databases">
        <title>Genomic Encyclopedia of Type Strains, Phase IV (KMG-IV): sequencing the most valuable type-strain genomes for metagenomic binning, comparative biology and taxonomic classification.</title>
        <authorList>
            <person name="Goeker M."/>
        </authorList>
    </citation>
    <scope>NUCLEOTIDE SEQUENCE [LARGE SCALE GENOMIC DNA]</scope>
    <source>
        <strain evidence="11 13">DSM 338</strain>
    </source>
</reference>
<dbReference type="Pfam" id="PF13432">
    <property type="entry name" value="TPR_16"/>
    <property type="match status" value="1"/>
</dbReference>
<sequence>MSQPPPPLPPALAKLLYDGYQHQLRGQYEDAARAYRKILKTAPDHADVIQLLGICRARQGRELEAIELYRKALTRRPDDAKLHYNLALAYGALKREAEEVAAMGEAFARDPSLPLAANVLFPARRGTCDWRGHDRLLENLRLGAIGQSAPSIPFLTLYLDDPAMHLAGARRWVEAEKQPARPLVFDHAPRRTSTGPIRVAYVSADFRIHPTTHLIAGLLERHDRSRFEITAVSIGPDDGSPERARVKGAVDRFVDVEKASTEDIARQIAGLGIDIAVDLMGHTQGERMALFAHRPAPVQVGFLGYPGTSGASFFDYVIGDPVVLPFADAPFYSEKIVQLPHCYQPNDPDLPVAEPPGRAACGLPEDAFVFVSFNAAWKLDPDTFSSFARILAAVPESVLWLLEGRAGTDDNLRREAVRRGLDPSRLVFAPRVPLKEHLARIGHADLFLDTFPYTAHTTASDALRRGVPIVTRTGRSFASRVADSLMRQVGVGDLATTTPAAFEALAISLARDPAALAEVRARLQAGLPASPLFAVDLYARHIESAYETMATRMRAGAPPEAFAVAAL</sequence>
<evidence type="ECO:0000256" key="5">
    <source>
        <dbReference type="ARBA" id="ARBA00022679"/>
    </source>
</evidence>
<dbReference type="EMBL" id="BSDO01000007">
    <property type="protein sequence ID" value="GLI24532.1"/>
    <property type="molecule type" value="Genomic_DNA"/>
</dbReference>
<dbReference type="EMBL" id="JAVDPY010000014">
    <property type="protein sequence ID" value="MDR6336609.1"/>
    <property type="molecule type" value="Genomic_DNA"/>
</dbReference>
<comment type="caution">
    <text evidence="10">The sequence shown here is derived from an EMBL/GenBank/DDBJ whole genome shotgun (WGS) entry which is preliminary data.</text>
</comment>
<feature type="repeat" description="TPR" evidence="8">
    <location>
        <begin position="12"/>
        <end position="45"/>
    </location>
</feature>
<dbReference type="RefSeq" id="WP_281809276.1">
    <property type="nucleotide sequence ID" value="NZ_BSDO01000007.1"/>
</dbReference>
<keyword evidence="13" id="KW-1185">Reference proteome</keyword>
<dbReference type="EC" id="2.4.1.255" evidence="3"/>
<dbReference type="InterPro" id="IPR029489">
    <property type="entry name" value="OGT/SEC/SPY_C"/>
</dbReference>
<name>A0A9W6CSL9_XANFL</name>
<dbReference type="Proteomes" id="UP001144397">
    <property type="component" value="Unassembled WGS sequence"/>
</dbReference>
<feature type="repeat" description="TPR" evidence="8">
    <location>
        <begin position="46"/>
        <end position="79"/>
    </location>
</feature>
<evidence type="ECO:0000256" key="1">
    <source>
        <dbReference type="ARBA" id="ARBA00004922"/>
    </source>
</evidence>
<dbReference type="PANTHER" id="PTHR44998">
    <property type="match status" value="1"/>
</dbReference>
<comment type="pathway">
    <text evidence="1">Protein modification; protein glycosylation.</text>
</comment>
<dbReference type="PROSITE" id="PS50005">
    <property type="entry name" value="TPR"/>
    <property type="match status" value="2"/>
</dbReference>
<dbReference type="GeneID" id="95764977"/>
<dbReference type="Gene3D" id="3.40.50.11380">
    <property type="match status" value="1"/>
</dbReference>
<evidence type="ECO:0000256" key="4">
    <source>
        <dbReference type="ARBA" id="ARBA00022676"/>
    </source>
</evidence>
<keyword evidence="5 11" id="KW-0808">Transferase</keyword>
<keyword evidence="7 8" id="KW-0802">TPR repeat</keyword>
<dbReference type="AlphaFoldDB" id="A0A9W6CSL9"/>
<accession>A0A9W6CSL9</accession>
<reference evidence="10" key="1">
    <citation type="submission" date="2022-12" db="EMBL/GenBank/DDBJ databases">
        <title>Reference genome sequencing for broad-spectrum identification of bacterial and archaeal isolates by mass spectrometry.</title>
        <authorList>
            <person name="Sekiguchi Y."/>
            <person name="Tourlousse D.M."/>
        </authorList>
    </citation>
    <scope>NUCLEOTIDE SEQUENCE</scope>
    <source>
        <strain evidence="10">301</strain>
    </source>
</reference>
<dbReference type="PANTHER" id="PTHR44998:SF1">
    <property type="entry name" value="UDP-N-ACETYLGLUCOSAMINE--PEPTIDE N-ACETYLGLUCOSAMINYLTRANSFERASE 110 KDA SUBUNIT"/>
    <property type="match status" value="1"/>
</dbReference>
<dbReference type="Gene3D" id="3.40.50.2000">
    <property type="entry name" value="Glycogen Phosphorylase B"/>
    <property type="match status" value="1"/>
</dbReference>
<evidence type="ECO:0000256" key="7">
    <source>
        <dbReference type="ARBA" id="ARBA00022803"/>
    </source>
</evidence>
<feature type="domain" description="O-GlcNAc transferase C-terminal" evidence="9">
    <location>
        <begin position="186"/>
        <end position="343"/>
    </location>
</feature>
<dbReference type="SUPFAM" id="SSF48452">
    <property type="entry name" value="TPR-like"/>
    <property type="match status" value="1"/>
</dbReference>
<evidence type="ECO:0000313" key="10">
    <source>
        <dbReference type="EMBL" id="GLI24532.1"/>
    </source>
</evidence>
<feature type="domain" description="O-GlcNAc transferase C-terminal" evidence="9">
    <location>
        <begin position="358"/>
        <end position="541"/>
    </location>
</feature>
<gene>
    <name evidence="11" type="ORF">GGQ86_005112</name>
    <name evidence="10" type="ORF">XFLAVUS301_42060</name>
</gene>
<evidence type="ECO:0000256" key="8">
    <source>
        <dbReference type="PROSITE-ProRule" id="PRU00339"/>
    </source>
</evidence>
<dbReference type="InterPro" id="IPR019734">
    <property type="entry name" value="TPR_rpt"/>
</dbReference>
<evidence type="ECO:0000313" key="12">
    <source>
        <dbReference type="Proteomes" id="UP001144397"/>
    </source>
</evidence>
<proteinExistence type="inferred from homology"/>
<dbReference type="InterPro" id="IPR011990">
    <property type="entry name" value="TPR-like_helical_dom_sf"/>
</dbReference>
<evidence type="ECO:0000256" key="3">
    <source>
        <dbReference type="ARBA" id="ARBA00011970"/>
    </source>
</evidence>
<organism evidence="10 12">
    <name type="scientific">Xanthobacter flavus</name>
    <dbReference type="NCBI Taxonomy" id="281"/>
    <lineage>
        <taxon>Bacteria</taxon>
        <taxon>Pseudomonadati</taxon>
        <taxon>Pseudomonadota</taxon>
        <taxon>Alphaproteobacteria</taxon>
        <taxon>Hyphomicrobiales</taxon>
        <taxon>Xanthobacteraceae</taxon>
        <taxon>Xanthobacter</taxon>
    </lineage>
</organism>
<keyword evidence="4" id="KW-0328">Glycosyltransferase</keyword>
<evidence type="ECO:0000256" key="6">
    <source>
        <dbReference type="ARBA" id="ARBA00022737"/>
    </source>
</evidence>
<dbReference type="GO" id="GO:0097363">
    <property type="term" value="F:protein O-acetylglucosaminyltransferase activity"/>
    <property type="evidence" value="ECO:0007669"/>
    <property type="project" value="UniProtKB-EC"/>
</dbReference>
<evidence type="ECO:0000313" key="13">
    <source>
        <dbReference type="Proteomes" id="UP001245370"/>
    </source>
</evidence>
<evidence type="ECO:0000259" key="9">
    <source>
        <dbReference type="Pfam" id="PF13844"/>
    </source>
</evidence>
<dbReference type="SMART" id="SM00028">
    <property type="entry name" value="TPR"/>
    <property type="match status" value="3"/>
</dbReference>
<keyword evidence="6" id="KW-0677">Repeat</keyword>